<evidence type="ECO:0000313" key="2">
    <source>
        <dbReference type="Proteomes" id="UP000294692"/>
    </source>
</evidence>
<proteinExistence type="predicted"/>
<sequence length="61" mass="6938">MTPATTTRTERLMRKAAEICMQITGRNHVSDDLLCSVFQSLDLEDYQNKNEEPPQTVGICH</sequence>
<organism evidence="1 2">
    <name type="scientific">Paracandidimonas soli</name>
    <dbReference type="NCBI Taxonomy" id="1917182"/>
    <lineage>
        <taxon>Bacteria</taxon>
        <taxon>Pseudomonadati</taxon>
        <taxon>Pseudomonadota</taxon>
        <taxon>Betaproteobacteria</taxon>
        <taxon>Burkholderiales</taxon>
        <taxon>Alcaligenaceae</taxon>
        <taxon>Paracandidimonas</taxon>
    </lineage>
</organism>
<dbReference type="EMBL" id="SMBX01000006">
    <property type="protein sequence ID" value="TCU97302.1"/>
    <property type="molecule type" value="Genomic_DNA"/>
</dbReference>
<evidence type="ECO:0000313" key="1">
    <source>
        <dbReference type="EMBL" id="TCU97302.1"/>
    </source>
</evidence>
<accession>A0A4R3V1E3</accession>
<dbReference type="AlphaFoldDB" id="A0A4R3V1E3"/>
<comment type="caution">
    <text evidence="1">The sequence shown here is derived from an EMBL/GenBank/DDBJ whole genome shotgun (WGS) entry which is preliminary data.</text>
</comment>
<keyword evidence="2" id="KW-1185">Reference proteome</keyword>
<protein>
    <submittedName>
        <fullName evidence="1">Uncharacterized protein</fullName>
    </submittedName>
</protein>
<dbReference type="Proteomes" id="UP000294692">
    <property type="component" value="Unassembled WGS sequence"/>
</dbReference>
<reference evidence="1 2" key="1">
    <citation type="submission" date="2019-03" db="EMBL/GenBank/DDBJ databases">
        <title>Genomic Encyclopedia of Type Strains, Phase IV (KMG-IV): sequencing the most valuable type-strain genomes for metagenomic binning, comparative biology and taxonomic classification.</title>
        <authorList>
            <person name="Goeker M."/>
        </authorList>
    </citation>
    <scope>NUCLEOTIDE SEQUENCE [LARGE SCALE GENOMIC DNA]</scope>
    <source>
        <strain evidence="1 2">DSM 100048</strain>
    </source>
</reference>
<gene>
    <name evidence="1" type="ORF">EV686_106185</name>
</gene>
<name>A0A4R3V1E3_9BURK</name>